<dbReference type="EMBL" id="PXYT01000020">
    <property type="protein sequence ID" value="PSR28368.1"/>
    <property type="molecule type" value="Genomic_DNA"/>
</dbReference>
<evidence type="ECO:0000256" key="4">
    <source>
        <dbReference type="ARBA" id="ARBA00023014"/>
    </source>
</evidence>
<dbReference type="InterPro" id="IPR006963">
    <property type="entry name" value="Mopterin_OxRdtase_4Fe-4S_dom"/>
</dbReference>
<comment type="caution">
    <text evidence="6">The sequence shown here is derived from an EMBL/GenBank/DDBJ whole genome shotgun (WGS) entry which is preliminary data.</text>
</comment>
<dbReference type="Pfam" id="PF04879">
    <property type="entry name" value="Molybdop_Fe4S4"/>
    <property type="match status" value="1"/>
</dbReference>
<evidence type="ECO:0000313" key="6">
    <source>
        <dbReference type="EMBL" id="PSR28368.1"/>
    </source>
</evidence>
<dbReference type="PANTHER" id="PTHR43742:SF6">
    <property type="entry name" value="OXIDOREDUCTASE YYAE-RELATED"/>
    <property type="match status" value="1"/>
</dbReference>
<dbReference type="Gene3D" id="2.40.40.20">
    <property type="match status" value="1"/>
</dbReference>
<reference evidence="6 7" key="1">
    <citation type="journal article" date="2014" name="BMC Genomics">
        <title>Comparison of environmental and isolate Sulfobacillus genomes reveals diverse carbon, sulfur, nitrogen, and hydrogen metabolisms.</title>
        <authorList>
            <person name="Justice N.B."/>
            <person name="Norman A."/>
            <person name="Brown C.T."/>
            <person name="Singh A."/>
            <person name="Thomas B.C."/>
            <person name="Banfield J.F."/>
        </authorList>
    </citation>
    <scope>NUCLEOTIDE SEQUENCE [LARGE SCALE GENOMIC DNA]</scope>
    <source>
        <strain evidence="6">AMDSBA1</strain>
    </source>
</reference>
<dbReference type="Gene3D" id="3.30.2070.10">
    <property type="entry name" value="Formate dehydrogenase/DMSO reductase"/>
    <property type="match status" value="1"/>
</dbReference>
<feature type="domain" description="4Fe-4S Mo/W bis-MGD-type" evidence="5">
    <location>
        <begin position="3"/>
        <end position="60"/>
    </location>
</feature>
<dbReference type="GO" id="GO:0016491">
    <property type="term" value="F:oxidoreductase activity"/>
    <property type="evidence" value="ECO:0007669"/>
    <property type="project" value="InterPro"/>
</dbReference>
<dbReference type="CDD" id="cd02766">
    <property type="entry name" value="MopB_3"/>
    <property type="match status" value="1"/>
</dbReference>
<keyword evidence="3" id="KW-0408">Iron</keyword>
<dbReference type="PROSITE" id="PS51669">
    <property type="entry name" value="4FE4S_MOW_BIS_MGD"/>
    <property type="match status" value="1"/>
</dbReference>
<dbReference type="Gene3D" id="3.40.228.10">
    <property type="entry name" value="Dimethylsulfoxide Reductase, domain 2"/>
    <property type="match status" value="1"/>
</dbReference>
<dbReference type="Pfam" id="PF00384">
    <property type="entry name" value="Molybdopterin"/>
    <property type="match status" value="1"/>
</dbReference>
<proteinExistence type="inferred from homology"/>
<dbReference type="Gene3D" id="2.20.25.90">
    <property type="entry name" value="ADC-like domains"/>
    <property type="match status" value="1"/>
</dbReference>
<evidence type="ECO:0000256" key="1">
    <source>
        <dbReference type="ARBA" id="ARBA00010312"/>
    </source>
</evidence>
<name>A0A2T2X1M6_9FIRM</name>
<keyword evidence="2" id="KW-0479">Metal-binding</keyword>
<protein>
    <submittedName>
        <fullName evidence="6">Trimethylamine-N-oxide reductase</fullName>
    </submittedName>
</protein>
<evidence type="ECO:0000313" key="7">
    <source>
        <dbReference type="Proteomes" id="UP000242699"/>
    </source>
</evidence>
<dbReference type="InterPro" id="IPR006656">
    <property type="entry name" value="Mopterin_OxRdtase"/>
</dbReference>
<dbReference type="GO" id="GO:0051536">
    <property type="term" value="F:iron-sulfur cluster binding"/>
    <property type="evidence" value="ECO:0007669"/>
    <property type="project" value="UniProtKB-KW"/>
</dbReference>
<dbReference type="InterPro" id="IPR009010">
    <property type="entry name" value="Asp_de-COase-like_dom_sf"/>
</dbReference>
<keyword evidence="4" id="KW-0411">Iron-sulfur</keyword>
<dbReference type="SUPFAM" id="SSF53706">
    <property type="entry name" value="Formate dehydrogenase/DMSO reductase, domains 1-3"/>
    <property type="match status" value="1"/>
</dbReference>
<dbReference type="InterPro" id="IPR006657">
    <property type="entry name" value="MoPterin_dinucl-bd_dom"/>
</dbReference>
<comment type="similarity">
    <text evidence="1">Belongs to the prokaryotic molybdopterin-containing oxidoreductase family.</text>
</comment>
<dbReference type="GO" id="GO:0043546">
    <property type="term" value="F:molybdopterin cofactor binding"/>
    <property type="evidence" value="ECO:0007669"/>
    <property type="project" value="InterPro"/>
</dbReference>
<evidence type="ECO:0000259" key="5">
    <source>
        <dbReference type="PROSITE" id="PS51669"/>
    </source>
</evidence>
<evidence type="ECO:0000256" key="2">
    <source>
        <dbReference type="ARBA" id="ARBA00022723"/>
    </source>
</evidence>
<dbReference type="SMART" id="SM00926">
    <property type="entry name" value="Molybdop_Fe4S4"/>
    <property type="match status" value="1"/>
</dbReference>
<dbReference type="GO" id="GO:0046872">
    <property type="term" value="F:metal ion binding"/>
    <property type="evidence" value="ECO:0007669"/>
    <property type="project" value="UniProtKB-KW"/>
</dbReference>
<dbReference type="AlphaFoldDB" id="A0A2T2X1M6"/>
<evidence type="ECO:0000256" key="3">
    <source>
        <dbReference type="ARBA" id="ARBA00023004"/>
    </source>
</evidence>
<organism evidence="6 7">
    <name type="scientific">Sulfobacillus benefaciens</name>
    <dbReference type="NCBI Taxonomy" id="453960"/>
    <lineage>
        <taxon>Bacteria</taxon>
        <taxon>Bacillati</taxon>
        <taxon>Bacillota</taxon>
        <taxon>Clostridia</taxon>
        <taxon>Eubacteriales</taxon>
        <taxon>Clostridiales Family XVII. Incertae Sedis</taxon>
        <taxon>Sulfobacillus</taxon>
    </lineage>
</organism>
<dbReference type="Pfam" id="PF01568">
    <property type="entry name" value="Molydop_binding"/>
    <property type="match status" value="1"/>
</dbReference>
<dbReference type="Proteomes" id="UP000242699">
    <property type="component" value="Unassembled WGS sequence"/>
</dbReference>
<gene>
    <name evidence="6" type="ORF">C7B43_10185</name>
</gene>
<dbReference type="InterPro" id="IPR050612">
    <property type="entry name" value="Prok_Mopterin_Oxidored"/>
</dbReference>
<dbReference type="Gene3D" id="3.40.50.740">
    <property type="match status" value="1"/>
</dbReference>
<dbReference type="SUPFAM" id="SSF50692">
    <property type="entry name" value="ADC-like"/>
    <property type="match status" value="1"/>
</dbReference>
<accession>A0A2T2X1M6</accession>
<sequence length="679" mass="75383">MESYPVHGVCPHDCYDTCGLELTVSGNRVVKIQGDHNHPVTRGFACLKVNRYLQRLSHEDRILFPLRRQGPKGSGLFIRSSWDEAMADIGFRLGQIVRKFGGEAILPYSYSGNMGVLSEASMDRRFFHRIGASRLARTICSASADAALKWVYGSRIGPDPEMIPQTRRIVLWGSNPVATNLHEIPLLDQAVAGGAKVIVIDPVKTETAARYGTYIAVNPGSDAMLAMGIGRYWLRESLFDADFVADYGSGLEQYRQAVEPWTLSRTEQATGLTQSVIENLAHELIRVPPLLIRTGYGVQRHRYGAQAIWAISALSILSGSYRHSGGGHLLGNGDAFPINWKVLTRPDLLQGTPREINMLQLGRALSPDLNPPVKALIVYNANPAATAPDQSAVLEGLSREDLLTVVHEQMMTDTARYADWVLPAAMFPEILDLHLSYWHRYIQLNHKAVEAQGEAVSNTEFFRRLAKAVGYGGEGWAKDSDETLVRQALQTSSPWLEGISWESLQRNPVQKVNISPQFRPFIDFNIPLHALRLEPLPIADSQKVKENPVNFHSEGVGFRLLTPSRKNTIKSSFGNITSLLAHEAEPTVYMHVQDMSSLHLKDGDEVLLSNTQGSARFIVQASERVSAGLLLSYAVRWNRDKDGVNVNQLTSQELSDYGGGSTFYDAWVRVEACRREEPS</sequence>
<dbReference type="PANTHER" id="PTHR43742">
    <property type="entry name" value="TRIMETHYLAMINE-N-OXIDE REDUCTASE"/>
    <property type="match status" value="1"/>
</dbReference>